<dbReference type="SMART" id="SM00382">
    <property type="entry name" value="AAA"/>
    <property type="match status" value="1"/>
</dbReference>
<gene>
    <name evidence="2" type="ORF">SPSIL_009870</name>
</gene>
<dbReference type="RefSeq" id="WP_094602861.1">
    <property type="nucleotide sequence ID" value="NZ_CP155573.1"/>
</dbReference>
<dbReference type="EMBL" id="CP155573">
    <property type="protein sequence ID" value="XFO64878.1"/>
    <property type="molecule type" value="Genomic_DNA"/>
</dbReference>
<feature type="domain" description="AAA+ ATPase" evidence="1">
    <location>
        <begin position="81"/>
        <end position="259"/>
    </location>
</feature>
<evidence type="ECO:0000313" key="2">
    <source>
        <dbReference type="EMBL" id="XFO64878.1"/>
    </source>
</evidence>
<organism evidence="2 3">
    <name type="scientific">Sporomusa silvacetica DSM 10669</name>
    <dbReference type="NCBI Taxonomy" id="1123289"/>
    <lineage>
        <taxon>Bacteria</taxon>
        <taxon>Bacillati</taxon>
        <taxon>Bacillota</taxon>
        <taxon>Negativicutes</taxon>
        <taxon>Selenomonadales</taxon>
        <taxon>Sporomusaceae</taxon>
        <taxon>Sporomusa</taxon>
    </lineage>
</organism>
<accession>A0ABZ3IHM0</accession>
<dbReference type="InterPro" id="IPR003593">
    <property type="entry name" value="AAA+_ATPase"/>
</dbReference>
<dbReference type="Pfam" id="PF13481">
    <property type="entry name" value="AAA_25"/>
    <property type="match status" value="1"/>
</dbReference>
<evidence type="ECO:0000259" key="1">
    <source>
        <dbReference type="SMART" id="SM00382"/>
    </source>
</evidence>
<proteinExistence type="predicted"/>
<dbReference type="InterPro" id="IPR027417">
    <property type="entry name" value="P-loop_NTPase"/>
</dbReference>
<dbReference type="Proteomes" id="UP000216752">
    <property type="component" value="Chromosome"/>
</dbReference>
<keyword evidence="3" id="KW-1185">Reference proteome</keyword>
<dbReference type="SUPFAM" id="SSF52540">
    <property type="entry name" value="P-loop containing nucleoside triphosphate hydrolases"/>
    <property type="match status" value="1"/>
</dbReference>
<reference evidence="2" key="1">
    <citation type="submission" date="2024-05" db="EMBL/GenBank/DDBJ databases">
        <title>Isolation and characterization of Sporomusa carbonis sp. nov., a carboxydotrophic hydrogenogen in the genus of Sporomusa isolated from a charcoal burning pile.</title>
        <authorList>
            <person name="Boeer T."/>
            <person name="Rosenbaum F."/>
            <person name="Eysell L."/>
            <person name="Mueller V."/>
            <person name="Daniel R."/>
            <person name="Poehlein A."/>
        </authorList>
    </citation>
    <scope>NUCLEOTIDE SEQUENCE [LARGE SCALE GENOMIC DNA]</scope>
    <source>
        <strain evidence="2">DSM 10669</strain>
    </source>
</reference>
<sequence length="307" mass="33826">MHKTRSHEVSFLKALTLEDLAKAGIKSVGQPGNDPPKPAVMIEDGVFKLKSAIEKPQGITAAELLKKQLPEPVWIVPDILPAGLIIIAGPPKTGKSWLSMGLAVAVASGGNFLGQDVQKGQAIYLALEDTERRLQSRLQIVLTEEKGPEGLHFFTNWPKDGEGGLTFLAEWLLEHEDCRLVIVDTLQKIKRKPGRNENAYESDYAAMTGFKQIADKFNVAVVLVHHLKKGSETDIFNQISGSVGLSGAADAMMVLKRARMNLETIKSKNMELTLRNSNLQVVFSGEPDEILLQAIRDNKEELAHNYR</sequence>
<dbReference type="Gene3D" id="3.40.50.300">
    <property type="entry name" value="P-loop containing nucleotide triphosphate hydrolases"/>
    <property type="match status" value="1"/>
</dbReference>
<evidence type="ECO:0000313" key="3">
    <source>
        <dbReference type="Proteomes" id="UP000216752"/>
    </source>
</evidence>
<name>A0ABZ3IHM0_9FIRM</name>
<protein>
    <recommendedName>
        <fullName evidence="1">AAA+ ATPase domain-containing protein</fullName>
    </recommendedName>
</protein>